<dbReference type="InterPro" id="IPR011545">
    <property type="entry name" value="DEAD/DEAH_box_helicase_dom"/>
</dbReference>
<dbReference type="InterPro" id="IPR001650">
    <property type="entry name" value="Helicase_C-like"/>
</dbReference>
<evidence type="ECO:0000313" key="9">
    <source>
        <dbReference type="Proteomes" id="UP000821837"/>
    </source>
</evidence>
<sequence>MYPKNGPEEGVPGKNPPRVIPRWWFGRLFRRPLCSGDHSYVQFFDGMLNGVAPPERSIQVGYSLLAPHWAEVRLPPIHKDVYREHITTAQRPIEEVEAYRKANDIIVTGCGVPKPVLSIDEAGLPEPVTKAIEARSPGSTPNVVQAQCWPVALSGRDLVAVIYDGSKGKPLAYLVPAIIHVMHQPAVSICYGPLVLVLTATREAALQIREVADAFIARSGIRTIYLLPGETREPQLKQLEQGAHICVATPGRLVSFMEECKINLRRCSVLVLDEADQMMSMGFEKQLRTIADDTRADRQTLVWLSSRTKDVNQLIEDLTSDSITVTIGVATHEVDNCEVQHIVYVCETVEKGEKLVALFNDTLSEEGDKAIVFAERKQRVDDLVCNLRLQGWLAVGIHGKKTEQERDYALKALRVGRVPILVVTDVAASSLTALKVRLVVSYDYPSSEDEYARRFMFAARPGERGF</sequence>
<proteinExistence type="predicted"/>
<dbReference type="GO" id="GO:0003676">
    <property type="term" value="F:nucleic acid binding"/>
    <property type="evidence" value="ECO:0007669"/>
    <property type="project" value="InterPro"/>
</dbReference>
<dbReference type="PANTHER" id="PTHR47958">
    <property type="entry name" value="ATP-DEPENDENT RNA HELICASE DBP3"/>
    <property type="match status" value="1"/>
</dbReference>
<comment type="caution">
    <text evidence="8">The sequence shown here is derived from an EMBL/GenBank/DDBJ whole genome shotgun (WGS) entry which is preliminary data.</text>
</comment>
<dbReference type="VEuPathDB" id="VectorBase:RSAN_058072"/>
<evidence type="ECO:0000256" key="4">
    <source>
        <dbReference type="ARBA" id="ARBA00022806"/>
    </source>
</evidence>
<dbReference type="PROSITE" id="PS51194">
    <property type="entry name" value="HELICASE_CTER"/>
    <property type="match status" value="1"/>
</dbReference>
<dbReference type="SMART" id="SM00487">
    <property type="entry name" value="DEXDc"/>
    <property type="match status" value="1"/>
</dbReference>
<dbReference type="CDD" id="cd18787">
    <property type="entry name" value="SF2_C_DEAD"/>
    <property type="match status" value="1"/>
</dbReference>
<evidence type="ECO:0000259" key="6">
    <source>
        <dbReference type="PROSITE" id="PS51192"/>
    </source>
</evidence>
<dbReference type="InterPro" id="IPR014001">
    <property type="entry name" value="Helicase_ATP-bd"/>
</dbReference>
<dbReference type="GO" id="GO:0005524">
    <property type="term" value="F:ATP binding"/>
    <property type="evidence" value="ECO:0007669"/>
    <property type="project" value="UniProtKB-KW"/>
</dbReference>
<evidence type="ECO:0000256" key="1">
    <source>
        <dbReference type="ARBA" id="ARBA00012552"/>
    </source>
</evidence>
<keyword evidence="3" id="KW-0378">Hydrolase</keyword>
<reference evidence="8" key="1">
    <citation type="journal article" date="2020" name="Cell">
        <title>Large-Scale Comparative Analyses of Tick Genomes Elucidate Their Genetic Diversity and Vector Capacities.</title>
        <authorList>
            <consortium name="Tick Genome and Microbiome Consortium (TIGMIC)"/>
            <person name="Jia N."/>
            <person name="Wang J."/>
            <person name="Shi W."/>
            <person name="Du L."/>
            <person name="Sun Y."/>
            <person name="Zhan W."/>
            <person name="Jiang J.F."/>
            <person name="Wang Q."/>
            <person name="Zhang B."/>
            <person name="Ji P."/>
            <person name="Bell-Sakyi L."/>
            <person name="Cui X.M."/>
            <person name="Yuan T.T."/>
            <person name="Jiang B.G."/>
            <person name="Yang W.F."/>
            <person name="Lam T.T."/>
            <person name="Chang Q.C."/>
            <person name="Ding S.J."/>
            <person name="Wang X.J."/>
            <person name="Zhu J.G."/>
            <person name="Ruan X.D."/>
            <person name="Zhao L."/>
            <person name="Wei J.T."/>
            <person name="Ye R.Z."/>
            <person name="Que T.C."/>
            <person name="Du C.H."/>
            <person name="Zhou Y.H."/>
            <person name="Cheng J.X."/>
            <person name="Dai P.F."/>
            <person name="Guo W.B."/>
            <person name="Han X.H."/>
            <person name="Huang E.J."/>
            <person name="Li L.F."/>
            <person name="Wei W."/>
            <person name="Gao Y.C."/>
            <person name="Liu J.Z."/>
            <person name="Shao H.Z."/>
            <person name="Wang X."/>
            <person name="Wang C.C."/>
            <person name="Yang T.C."/>
            <person name="Huo Q.B."/>
            <person name="Li W."/>
            <person name="Chen H.Y."/>
            <person name="Chen S.E."/>
            <person name="Zhou L.G."/>
            <person name="Ni X.B."/>
            <person name="Tian J.H."/>
            <person name="Sheng Y."/>
            <person name="Liu T."/>
            <person name="Pan Y.S."/>
            <person name="Xia L.Y."/>
            <person name="Li J."/>
            <person name="Zhao F."/>
            <person name="Cao W.C."/>
        </authorList>
    </citation>
    <scope>NUCLEOTIDE SEQUENCE</scope>
    <source>
        <strain evidence="8">Rsan-2018</strain>
    </source>
</reference>
<keyword evidence="5" id="KW-0067">ATP-binding</keyword>
<keyword evidence="4" id="KW-0347">Helicase</keyword>
<reference evidence="8" key="2">
    <citation type="submission" date="2021-09" db="EMBL/GenBank/DDBJ databases">
        <authorList>
            <person name="Jia N."/>
            <person name="Wang J."/>
            <person name="Shi W."/>
            <person name="Du L."/>
            <person name="Sun Y."/>
            <person name="Zhan W."/>
            <person name="Jiang J."/>
            <person name="Wang Q."/>
            <person name="Zhang B."/>
            <person name="Ji P."/>
            <person name="Sakyi L.B."/>
            <person name="Cui X."/>
            <person name="Yuan T."/>
            <person name="Jiang B."/>
            <person name="Yang W."/>
            <person name="Lam T.T.-Y."/>
            <person name="Chang Q."/>
            <person name="Ding S."/>
            <person name="Wang X."/>
            <person name="Zhu J."/>
            <person name="Ruan X."/>
            <person name="Zhao L."/>
            <person name="Wei J."/>
            <person name="Que T."/>
            <person name="Du C."/>
            <person name="Cheng J."/>
            <person name="Dai P."/>
            <person name="Han X."/>
            <person name="Huang E."/>
            <person name="Gao Y."/>
            <person name="Liu J."/>
            <person name="Shao H."/>
            <person name="Ye R."/>
            <person name="Li L."/>
            <person name="Wei W."/>
            <person name="Wang X."/>
            <person name="Wang C."/>
            <person name="Huo Q."/>
            <person name="Li W."/>
            <person name="Guo W."/>
            <person name="Chen H."/>
            <person name="Chen S."/>
            <person name="Zhou L."/>
            <person name="Zhou L."/>
            <person name="Ni X."/>
            <person name="Tian J."/>
            <person name="Zhou Y."/>
            <person name="Sheng Y."/>
            <person name="Liu T."/>
            <person name="Pan Y."/>
            <person name="Xia L."/>
            <person name="Li J."/>
            <person name="Zhao F."/>
            <person name="Cao W."/>
        </authorList>
    </citation>
    <scope>NUCLEOTIDE SEQUENCE</scope>
    <source>
        <strain evidence="8">Rsan-2018</strain>
        <tissue evidence="8">Larvae</tissue>
    </source>
</reference>
<keyword evidence="9" id="KW-1185">Reference proteome</keyword>
<accession>A0A9D4PDB7</accession>
<dbReference type="Proteomes" id="UP000821837">
    <property type="component" value="Unassembled WGS sequence"/>
</dbReference>
<feature type="domain" description="Helicase C-terminal" evidence="7">
    <location>
        <begin position="354"/>
        <end position="466"/>
    </location>
</feature>
<organism evidence="8 9">
    <name type="scientific">Rhipicephalus sanguineus</name>
    <name type="common">Brown dog tick</name>
    <name type="synonym">Ixodes sanguineus</name>
    <dbReference type="NCBI Taxonomy" id="34632"/>
    <lineage>
        <taxon>Eukaryota</taxon>
        <taxon>Metazoa</taxon>
        <taxon>Ecdysozoa</taxon>
        <taxon>Arthropoda</taxon>
        <taxon>Chelicerata</taxon>
        <taxon>Arachnida</taxon>
        <taxon>Acari</taxon>
        <taxon>Parasitiformes</taxon>
        <taxon>Ixodida</taxon>
        <taxon>Ixodoidea</taxon>
        <taxon>Ixodidae</taxon>
        <taxon>Rhipicephalinae</taxon>
        <taxon>Rhipicephalus</taxon>
        <taxon>Rhipicephalus</taxon>
    </lineage>
</organism>
<dbReference type="SMART" id="SM00490">
    <property type="entry name" value="HELICc"/>
    <property type="match status" value="1"/>
</dbReference>
<name>A0A9D4PDB7_RHISA</name>
<dbReference type="GO" id="GO:0003724">
    <property type="term" value="F:RNA helicase activity"/>
    <property type="evidence" value="ECO:0007669"/>
    <property type="project" value="UniProtKB-EC"/>
</dbReference>
<dbReference type="GO" id="GO:0016787">
    <property type="term" value="F:hydrolase activity"/>
    <property type="evidence" value="ECO:0007669"/>
    <property type="project" value="UniProtKB-KW"/>
</dbReference>
<evidence type="ECO:0000259" key="7">
    <source>
        <dbReference type="PROSITE" id="PS51194"/>
    </source>
</evidence>
<dbReference type="Gene3D" id="3.40.50.300">
    <property type="entry name" value="P-loop containing nucleotide triphosphate hydrolases"/>
    <property type="match status" value="2"/>
</dbReference>
<protein>
    <recommendedName>
        <fullName evidence="1">RNA helicase</fullName>
        <ecNumber evidence="1">3.6.4.13</ecNumber>
    </recommendedName>
</protein>
<dbReference type="AlphaFoldDB" id="A0A9D4PDB7"/>
<dbReference type="Pfam" id="PF00271">
    <property type="entry name" value="Helicase_C"/>
    <property type="match status" value="1"/>
</dbReference>
<feature type="domain" description="Helicase ATP-binding" evidence="6">
    <location>
        <begin position="150"/>
        <end position="327"/>
    </location>
</feature>
<evidence type="ECO:0000256" key="5">
    <source>
        <dbReference type="ARBA" id="ARBA00022840"/>
    </source>
</evidence>
<dbReference type="PROSITE" id="PS51192">
    <property type="entry name" value="HELICASE_ATP_BIND_1"/>
    <property type="match status" value="1"/>
</dbReference>
<evidence type="ECO:0000256" key="3">
    <source>
        <dbReference type="ARBA" id="ARBA00022801"/>
    </source>
</evidence>
<gene>
    <name evidence="8" type="ORF">HPB52_010910</name>
</gene>
<dbReference type="InterPro" id="IPR027417">
    <property type="entry name" value="P-loop_NTPase"/>
</dbReference>
<dbReference type="EMBL" id="JABSTV010001255">
    <property type="protein sequence ID" value="KAH7935646.1"/>
    <property type="molecule type" value="Genomic_DNA"/>
</dbReference>
<evidence type="ECO:0000313" key="8">
    <source>
        <dbReference type="EMBL" id="KAH7935646.1"/>
    </source>
</evidence>
<evidence type="ECO:0000256" key="2">
    <source>
        <dbReference type="ARBA" id="ARBA00022741"/>
    </source>
</evidence>
<keyword evidence="2" id="KW-0547">Nucleotide-binding</keyword>
<dbReference type="EC" id="3.6.4.13" evidence="1"/>
<dbReference type="SUPFAM" id="SSF52540">
    <property type="entry name" value="P-loop containing nucleoside triphosphate hydrolases"/>
    <property type="match status" value="2"/>
</dbReference>
<dbReference type="Pfam" id="PF00270">
    <property type="entry name" value="DEAD"/>
    <property type="match status" value="1"/>
</dbReference>